<name>A0AAV7I9D3_COTGL</name>
<dbReference type="EMBL" id="JAHXZJ010001864">
    <property type="protein sequence ID" value="KAH0548911.1"/>
    <property type="molecule type" value="Genomic_DNA"/>
</dbReference>
<dbReference type="Proteomes" id="UP000826195">
    <property type="component" value="Unassembled WGS sequence"/>
</dbReference>
<gene>
    <name evidence="1" type="ORF">KQX54_004259</name>
</gene>
<evidence type="ECO:0000313" key="2">
    <source>
        <dbReference type="Proteomes" id="UP000826195"/>
    </source>
</evidence>
<comment type="caution">
    <text evidence="1">The sequence shown here is derived from an EMBL/GenBank/DDBJ whole genome shotgun (WGS) entry which is preliminary data.</text>
</comment>
<evidence type="ECO:0000313" key="1">
    <source>
        <dbReference type="EMBL" id="KAH0548911.1"/>
    </source>
</evidence>
<sequence>MLYDPHGFTLNLTPLFVRLWERGPQAEAEAQGRPIMQIGTEDATSMAHLEEKVRVAEQRLCAVASRPLPVAGSTHFYINHVLVRYPEPEPGIFRRGIEN</sequence>
<keyword evidence="2" id="KW-1185">Reference proteome</keyword>
<dbReference type="AlphaFoldDB" id="A0AAV7I9D3"/>
<organism evidence="1 2">
    <name type="scientific">Cotesia glomerata</name>
    <name type="common">Lepidopteran parasitic wasp</name>
    <name type="synonym">Apanteles glomeratus</name>
    <dbReference type="NCBI Taxonomy" id="32391"/>
    <lineage>
        <taxon>Eukaryota</taxon>
        <taxon>Metazoa</taxon>
        <taxon>Ecdysozoa</taxon>
        <taxon>Arthropoda</taxon>
        <taxon>Hexapoda</taxon>
        <taxon>Insecta</taxon>
        <taxon>Pterygota</taxon>
        <taxon>Neoptera</taxon>
        <taxon>Endopterygota</taxon>
        <taxon>Hymenoptera</taxon>
        <taxon>Apocrita</taxon>
        <taxon>Ichneumonoidea</taxon>
        <taxon>Braconidae</taxon>
        <taxon>Microgastrinae</taxon>
        <taxon>Cotesia</taxon>
    </lineage>
</organism>
<reference evidence="1 2" key="1">
    <citation type="journal article" date="2021" name="J. Hered.">
        <title>A chromosome-level genome assembly of the parasitoid wasp, Cotesia glomerata (Hymenoptera: Braconidae).</title>
        <authorList>
            <person name="Pinto B.J."/>
            <person name="Weis J.J."/>
            <person name="Gamble T."/>
            <person name="Ode P.J."/>
            <person name="Paul R."/>
            <person name="Zaspel J.M."/>
        </authorList>
    </citation>
    <scope>NUCLEOTIDE SEQUENCE [LARGE SCALE GENOMIC DNA]</scope>
    <source>
        <strain evidence="1">CgM1</strain>
    </source>
</reference>
<accession>A0AAV7I9D3</accession>
<proteinExistence type="predicted"/>
<protein>
    <submittedName>
        <fullName evidence="1">Uncharacterized protein</fullName>
    </submittedName>
</protein>